<proteinExistence type="predicted"/>
<evidence type="ECO:0000313" key="2">
    <source>
        <dbReference type="Proteomes" id="UP000323886"/>
    </source>
</evidence>
<sequence length="105" mass="12033">MFRPWRLVPQIPIHESRSKFLACRIFFRKTGIHFCGKCSRGVIRRTSPRAIVQTREVLCARRKWSHTSSLGERVSSSPTFSCVFGSLQRVSCISFICENIVNSAK</sequence>
<protein>
    <submittedName>
        <fullName evidence="1">Uncharacterized protein</fullName>
    </submittedName>
</protein>
<organism evidence="1 2">
    <name type="scientific">Blastochloris sulfoviridis</name>
    <dbReference type="NCBI Taxonomy" id="50712"/>
    <lineage>
        <taxon>Bacteria</taxon>
        <taxon>Pseudomonadati</taxon>
        <taxon>Pseudomonadota</taxon>
        <taxon>Alphaproteobacteria</taxon>
        <taxon>Hyphomicrobiales</taxon>
        <taxon>Blastochloridaceae</taxon>
        <taxon>Blastochloris</taxon>
    </lineage>
</organism>
<evidence type="ECO:0000313" key="1">
    <source>
        <dbReference type="EMBL" id="KAA5602010.1"/>
    </source>
</evidence>
<accession>A0A5M6I1F4</accession>
<dbReference type="AlphaFoldDB" id="A0A5M6I1F4"/>
<name>A0A5M6I1F4_9HYPH</name>
<reference evidence="1 2" key="1">
    <citation type="submission" date="2019-09" db="EMBL/GenBank/DDBJ databases">
        <title>Draft Whole-Genome sequence of Blastochloris sulfoviridis DSM 729.</title>
        <authorList>
            <person name="Meyer T.E."/>
            <person name="Kyndt J.A."/>
        </authorList>
    </citation>
    <scope>NUCLEOTIDE SEQUENCE [LARGE SCALE GENOMIC DNA]</scope>
    <source>
        <strain evidence="1 2">DSM 729</strain>
    </source>
</reference>
<keyword evidence="2" id="KW-1185">Reference proteome</keyword>
<comment type="caution">
    <text evidence="1">The sequence shown here is derived from an EMBL/GenBank/DDBJ whole genome shotgun (WGS) entry which is preliminary data.</text>
</comment>
<gene>
    <name evidence="1" type="ORF">F1193_07640</name>
</gene>
<dbReference type="EMBL" id="VWPL01000010">
    <property type="protein sequence ID" value="KAA5602010.1"/>
    <property type="molecule type" value="Genomic_DNA"/>
</dbReference>
<dbReference type="Proteomes" id="UP000323886">
    <property type="component" value="Unassembled WGS sequence"/>
</dbReference>